<evidence type="ECO:0000313" key="2">
    <source>
        <dbReference type="EMBL" id="MFF5295242.1"/>
    </source>
</evidence>
<comment type="caution">
    <text evidence="2">The sequence shown here is derived from an EMBL/GenBank/DDBJ whole genome shotgun (WGS) entry which is preliminary data.</text>
</comment>
<dbReference type="RefSeq" id="WP_020511037.1">
    <property type="nucleotide sequence ID" value="NZ_JBIAZU010000007.1"/>
</dbReference>
<evidence type="ECO:0000256" key="1">
    <source>
        <dbReference type="SAM" id="MobiDB-lite"/>
    </source>
</evidence>
<accession>A0ABW6WPM9</accession>
<sequence>MTAVTAVVRDGACGSRPLRVAAHVISDDDFAAFVAAAGEPEPDSERGRVEVRGAQRKHP</sequence>
<evidence type="ECO:0000313" key="3">
    <source>
        <dbReference type="Proteomes" id="UP001602245"/>
    </source>
</evidence>
<reference evidence="2 3" key="1">
    <citation type="submission" date="2024-10" db="EMBL/GenBank/DDBJ databases">
        <title>The Natural Products Discovery Center: Release of the First 8490 Sequenced Strains for Exploring Actinobacteria Biosynthetic Diversity.</title>
        <authorList>
            <person name="Kalkreuter E."/>
            <person name="Kautsar S.A."/>
            <person name="Yang D."/>
            <person name="Bader C.D."/>
            <person name="Teijaro C.N."/>
            <person name="Fluegel L."/>
            <person name="Davis C.M."/>
            <person name="Simpson J.R."/>
            <person name="Lauterbach L."/>
            <person name="Steele A.D."/>
            <person name="Gui C."/>
            <person name="Meng S."/>
            <person name="Li G."/>
            <person name="Viehrig K."/>
            <person name="Ye F."/>
            <person name="Su P."/>
            <person name="Kiefer A.F."/>
            <person name="Nichols A."/>
            <person name="Cepeda A.J."/>
            <person name="Yan W."/>
            <person name="Fan B."/>
            <person name="Jiang Y."/>
            <person name="Adhikari A."/>
            <person name="Zheng C.-J."/>
            <person name="Schuster L."/>
            <person name="Cowan T.M."/>
            <person name="Smanski M.J."/>
            <person name="Chevrette M.G."/>
            <person name="De Carvalho L.P.S."/>
            <person name="Shen B."/>
        </authorList>
    </citation>
    <scope>NUCLEOTIDE SEQUENCE [LARGE SCALE GENOMIC DNA]</scope>
    <source>
        <strain evidence="2 3">NPDC000087</strain>
    </source>
</reference>
<dbReference type="EMBL" id="JBIAZU010000007">
    <property type="protein sequence ID" value="MFF5295242.1"/>
    <property type="molecule type" value="Genomic_DNA"/>
</dbReference>
<gene>
    <name evidence="2" type="ORF">ACFY35_37895</name>
</gene>
<protein>
    <submittedName>
        <fullName evidence="2">Uncharacterized protein</fullName>
    </submittedName>
</protein>
<name>A0ABW6WPM9_9ACTN</name>
<proteinExistence type="predicted"/>
<keyword evidence="3" id="KW-1185">Reference proteome</keyword>
<organism evidence="2 3">
    <name type="scientific">Paractinoplanes globisporus</name>
    <dbReference type="NCBI Taxonomy" id="113565"/>
    <lineage>
        <taxon>Bacteria</taxon>
        <taxon>Bacillati</taxon>
        <taxon>Actinomycetota</taxon>
        <taxon>Actinomycetes</taxon>
        <taxon>Micromonosporales</taxon>
        <taxon>Micromonosporaceae</taxon>
        <taxon>Paractinoplanes</taxon>
    </lineage>
</organism>
<dbReference type="Proteomes" id="UP001602245">
    <property type="component" value="Unassembled WGS sequence"/>
</dbReference>
<feature type="compositionally biased region" description="Basic and acidic residues" evidence="1">
    <location>
        <begin position="43"/>
        <end position="53"/>
    </location>
</feature>
<feature type="region of interest" description="Disordered" evidence="1">
    <location>
        <begin position="38"/>
        <end position="59"/>
    </location>
</feature>